<feature type="transmembrane region" description="Helical" evidence="1">
    <location>
        <begin position="480"/>
        <end position="503"/>
    </location>
</feature>
<keyword evidence="1" id="KW-1133">Transmembrane helix</keyword>
<feature type="transmembrane region" description="Helical" evidence="1">
    <location>
        <begin position="125"/>
        <end position="145"/>
    </location>
</feature>
<feature type="transmembrane region" description="Helical" evidence="1">
    <location>
        <begin position="48"/>
        <end position="68"/>
    </location>
</feature>
<dbReference type="EMBL" id="LSDN01000023">
    <property type="protein sequence ID" value="KXB79687.1"/>
    <property type="molecule type" value="Genomic_DNA"/>
</dbReference>
<dbReference type="InterPro" id="IPR046671">
    <property type="entry name" value="DUF6541"/>
</dbReference>
<dbReference type="Pfam" id="PF20176">
    <property type="entry name" value="DUF6541"/>
    <property type="match status" value="1"/>
</dbReference>
<feature type="transmembrane region" description="Helical" evidence="1">
    <location>
        <begin position="316"/>
        <end position="339"/>
    </location>
</feature>
<dbReference type="RefSeq" id="WP_060920782.1">
    <property type="nucleotide sequence ID" value="NZ_KQ960687.1"/>
</dbReference>
<evidence type="ECO:0000313" key="3">
    <source>
        <dbReference type="Proteomes" id="UP000070572"/>
    </source>
</evidence>
<feature type="transmembrane region" description="Helical" evidence="1">
    <location>
        <begin position="419"/>
        <end position="436"/>
    </location>
</feature>
<reference evidence="2 3" key="1">
    <citation type="submission" date="2016-01" db="EMBL/GenBank/DDBJ databases">
        <authorList>
            <person name="Mitreva M."/>
            <person name="Pepin K.H."/>
            <person name="Mihindukulasuriya K.A."/>
            <person name="Fulton R."/>
            <person name="Fronick C."/>
            <person name="O'Laughlin M."/>
            <person name="Miner T."/>
            <person name="Herter B."/>
            <person name="Rosa B.A."/>
            <person name="Cordes M."/>
            <person name="Tomlinson C."/>
            <person name="Wollam A."/>
            <person name="Palsikar V.B."/>
            <person name="Mardis E.R."/>
            <person name="Wilson R.K."/>
        </authorList>
    </citation>
    <scope>NUCLEOTIDE SEQUENCE [LARGE SCALE GENOMIC DNA]</scope>
    <source>
        <strain evidence="2 3">DNF00696</strain>
    </source>
</reference>
<dbReference type="Proteomes" id="UP000070572">
    <property type="component" value="Unassembled WGS sequence"/>
</dbReference>
<gene>
    <name evidence="2" type="ORF">HMPREF1862_01724</name>
</gene>
<accession>A0AB34WXN4</accession>
<feature type="transmembrane region" description="Helical" evidence="1">
    <location>
        <begin position="294"/>
        <end position="310"/>
    </location>
</feature>
<feature type="transmembrane region" description="Helical" evidence="1">
    <location>
        <begin position="443"/>
        <end position="460"/>
    </location>
</feature>
<feature type="transmembrane region" description="Helical" evidence="1">
    <location>
        <begin position="515"/>
        <end position="532"/>
    </location>
</feature>
<keyword evidence="1" id="KW-0812">Transmembrane</keyword>
<feature type="transmembrane region" description="Helical" evidence="1">
    <location>
        <begin position="74"/>
        <end position="96"/>
    </location>
</feature>
<feature type="transmembrane region" description="Helical" evidence="1">
    <location>
        <begin position="351"/>
        <end position="367"/>
    </location>
</feature>
<feature type="transmembrane region" description="Helical" evidence="1">
    <location>
        <begin position="215"/>
        <end position="234"/>
    </location>
</feature>
<keyword evidence="1" id="KW-0472">Membrane</keyword>
<evidence type="ECO:0008006" key="4">
    <source>
        <dbReference type="Google" id="ProtNLM"/>
    </source>
</evidence>
<feature type="transmembrane region" description="Helical" evidence="1">
    <location>
        <begin position="16"/>
        <end position="41"/>
    </location>
</feature>
<name>A0AB34WXN4_9ACTO</name>
<feature type="transmembrane region" description="Helical" evidence="1">
    <location>
        <begin position="241"/>
        <end position="260"/>
    </location>
</feature>
<proteinExistence type="predicted"/>
<evidence type="ECO:0000256" key="1">
    <source>
        <dbReference type="SAM" id="Phobius"/>
    </source>
</evidence>
<protein>
    <recommendedName>
        <fullName evidence="4">Glycosyltransferase RgtA/B/C/D-like domain-containing protein</fullName>
    </recommendedName>
</protein>
<sequence length="694" mass="77809">MDVLEIASVNDFFNSWLLFLIPLSVSLLVIFLPGLLLGYALELRGRWLWGWAPVGSVGLIVVSAIIASKSGFKWGFPVLLFACITFVSIFWAIFYVNRRVPLFKAMSFFPENETNSSNEVSRFRYLPTILLVVIFIIEIIHFALVVKVPGAFAQIWDNLFHSNLAMLFLQSGDASTLRVNLWNPGSGSFYPAAWHGIVSLIASTCSGAVTVATNALTVVVAFLVWPLGIFCLASAFSESRVFQLTAVFISVMIPQFPYAFMSWGPLYPNLLSSALLPSVIALLIRILRRKCSHFLLGLIALLWGVGGIAASQPNNVFTLVIIAAILIWWFGGAWILRVIKYRNYSLPKGSMLLTGWTLSCIGGFILWDRGIYRIPKIKAMRAQNPEWLPQGSYWSGIKEIIFLTGGKPNGAFTVYQPETMFPIAALFLLGLLVLLLERKNFELLVCWLPFAVLALVGHAMQNLRLRQYLVGLWYADSPRLYVPVAIFSILIASVGFSWLALQIWERFSRRVSRQIQTLFVTVALVISVTLIGNPRSLQRSWEWIGDVYSIHAASDTYSGLVDQDELNLFLQLPHLTPVDSVILGNPWEGAAFAWALGQRRTMFPTLRFATSPEPGRAFLANQLYEESERRQICSFLKTKNVYVLNLRDVYSGAEGKTGIEKRYPSFDQTGSHLLTPVKSVGEARLYKYRGCYGN</sequence>
<comment type="caution">
    <text evidence="2">The sequence shown here is derived from an EMBL/GenBank/DDBJ whole genome shotgun (WGS) entry which is preliminary data.</text>
</comment>
<organism evidence="2 3">
    <name type="scientific">Varibaculum cambriense</name>
    <dbReference type="NCBI Taxonomy" id="184870"/>
    <lineage>
        <taxon>Bacteria</taxon>
        <taxon>Bacillati</taxon>
        <taxon>Actinomycetota</taxon>
        <taxon>Actinomycetes</taxon>
        <taxon>Actinomycetales</taxon>
        <taxon>Actinomycetaceae</taxon>
        <taxon>Varibaculum</taxon>
    </lineage>
</organism>
<feature type="transmembrane region" description="Helical" evidence="1">
    <location>
        <begin position="266"/>
        <end position="287"/>
    </location>
</feature>
<dbReference type="AlphaFoldDB" id="A0AB34WXN4"/>
<evidence type="ECO:0000313" key="2">
    <source>
        <dbReference type="EMBL" id="KXB79687.1"/>
    </source>
</evidence>